<dbReference type="PANTHER" id="PTHR46268:SF6">
    <property type="entry name" value="UNIVERSAL STRESS PROTEIN UP12"/>
    <property type="match status" value="1"/>
</dbReference>
<evidence type="ECO:0000313" key="4">
    <source>
        <dbReference type="Proteomes" id="UP000198870"/>
    </source>
</evidence>
<dbReference type="EMBL" id="FMUX01000003">
    <property type="protein sequence ID" value="SCY07372.1"/>
    <property type="molecule type" value="Genomic_DNA"/>
</dbReference>
<dbReference type="InterPro" id="IPR006015">
    <property type="entry name" value="Universal_stress_UspA"/>
</dbReference>
<evidence type="ECO:0000259" key="2">
    <source>
        <dbReference type="Pfam" id="PF00582"/>
    </source>
</evidence>
<feature type="domain" description="UspA" evidence="2">
    <location>
        <begin position="3"/>
        <end position="150"/>
    </location>
</feature>
<dbReference type="AlphaFoldDB" id="A0A1G5CY81"/>
<dbReference type="InterPro" id="IPR006016">
    <property type="entry name" value="UspA"/>
</dbReference>
<name>A0A1G5CY81_9BACT</name>
<dbReference type="STRING" id="419481.SAMN05216233_103285"/>
<dbReference type="PRINTS" id="PR01438">
    <property type="entry name" value="UNVRSLSTRESS"/>
</dbReference>
<dbReference type="Pfam" id="PF00582">
    <property type="entry name" value="Usp"/>
    <property type="match status" value="1"/>
</dbReference>
<reference evidence="3 4" key="1">
    <citation type="submission" date="2016-10" db="EMBL/GenBank/DDBJ databases">
        <authorList>
            <person name="de Groot N.N."/>
        </authorList>
    </citation>
    <scope>NUCLEOTIDE SEQUENCE [LARGE SCALE GENOMIC DNA]</scope>
    <source>
        <strain evidence="3 4">AA1</strain>
    </source>
</reference>
<organism evidence="3 4">
    <name type="scientific">Desulfoluna spongiiphila</name>
    <dbReference type="NCBI Taxonomy" id="419481"/>
    <lineage>
        <taxon>Bacteria</taxon>
        <taxon>Pseudomonadati</taxon>
        <taxon>Thermodesulfobacteriota</taxon>
        <taxon>Desulfobacteria</taxon>
        <taxon>Desulfobacterales</taxon>
        <taxon>Desulfolunaceae</taxon>
        <taxon>Desulfoluna</taxon>
    </lineage>
</organism>
<dbReference type="Proteomes" id="UP000198870">
    <property type="component" value="Unassembled WGS sequence"/>
</dbReference>
<evidence type="ECO:0000313" key="3">
    <source>
        <dbReference type="EMBL" id="SCY07372.1"/>
    </source>
</evidence>
<dbReference type="InterPro" id="IPR014729">
    <property type="entry name" value="Rossmann-like_a/b/a_fold"/>
</dbReference>
<dbReference type="CDD" id="cd00293">
    <property type="entry name" value="USP-like"/>
    <property type="match status" value="1"/>
</dbReference>
<dbReference type="SUPFAM" id="SSF52402">
    <property type="entry name" value="Adenine nucleotide alpha hydrolases-like"/>
    <property type="match status" value="1"/>
</dbReference>
<dbReference type="PANTHER" id="PTHR46268">
    <property type="entry name" value="STRESS RESPONSE PROTEIN NHAX"/>
    <property type="match status" value="1"/>
</dbReference>
<dbReference type="OrthoDB" id="9788959at2"/>
<gene>
    <name evidence="3" type="ORF">SAMN05216233_103285</name>
</gene>
<proteinExistence type="inferred from homology"/>
<dbReference type="RefSeq" id="WP_092209557.1">
    <property type="nucleotide sequence ID" value="NZ_FMUX01000003.1"/>
</dbReference>
<sequence>MTFQTIACCTDFSKNADVAVRTAGTLAKKFDAVLEVIHVVPPPVNPVVTDFDNPVFTSVTFDDSVDSNLVLQVEEKLQKHYTSMVPGDVKVRYVVLDGHVSTEILNHLDESGCDLVVVGSYGLSGMGLVIFGSIAKRIAHKANCSVMIARPSEKNS</sequence>
<keyword evidence="4" id="KW-1185">Reference proteome</keyword>
<comment type="similarity">
    <text evidence="1">Belongs to the universal stress protein A family.</text>
</comment>
<evidence type="ECO:0000256" key="1">
    <source>
        <dbReference type="ARBA" id="ARBA00008791"/>
    </source>
</evidence>
<protein>
    <submittedName>
        <fullName evidence="3">Nucleotide-binding universal stress protein, UspA family</fullName>
    </submittedName>
</protein>
<dbReference type="Gene3D" id="3.40.50.620">
    <property type="entry name" value="HUPs"/>
    <property type="match status" value="1"/>
</dbReference>
<accession>A0A1G5CY81</accession>